<dbReference type="Pfam" id="PF07676">
    <property type="entry name" value="PD40"/>
    <property type="match status" value="2"/>
</dbReference>
<gene>
    <name evidence="9" type="ORF">TBC1_11212</name>
</gene>
<name>A0A0S7BXU1_9BACT</name>
<dbReference type="Gene3D" id="1.25.40.10">
    <property type="entry name" value="Tetratricopeptide repeat domain"/>
    <property type="match status" value="1"/>
</dbReference>
<feature type="domain" description="OmpA-like" evidence="8">
    <location>
        <begin position="520"/>
        <end position="642"/>
    </location>
</feature>
<accession>A0A0S7BXU1</accession>
<dbReference type="RefSeq" id="WP_172668791.1">
    <property type="nucleotide sequence ID" value="NZ_DF968182.1"/>
</dbReference>
<dbReference type="InterPro" id="IPR011659">
    <property type="entry name" value="WD40"/>
</dbReference>
<evidence type="ECO:0000256" key="1">
    <source>
        <dbReference type="ARBA" id="ARBA00004442"/>
    </source>
</evidence>
<dbReference type="InterPro" id="IPR006665">
    <property type="entry name" value="OmpA-like"/>
</dbReference>
<keyword evidence="10" id="KW-1185">Reference proteome</keyword>
<dbReference type="SMART" id="SM00028">
    <property type="entry name" value="TPR"/>
    <property type="match status" value="2"/>
</dbReference>
<keyword evidence="3" id="KW-0998">Cell outer membrane</keyword>
<keyword evidence="4" id="KW-0802">TPR repeat</keyword>
<comment type="subcellular location">
    <subcellularLocation>
        <location evidence="1">Cell outer membrane</location>
    </subcellularLocation>
</comment>
<dbReference type="InterPro" id="IPR050330">
    <property type="entry name" value="Bact_OuterMem_StrucFunc"/>
</dbReference>
<evidence type="ECO:0000313" key="9">
    <source>
        <dbReference type="EMBL" id="GAP42084.1"/>
    </source>
</evidence>
<reference evidence="9" key="1">
    <citation type="journal article" date="2015" name="Genome Announc.">
        <title>Draft Genome Sequence of Bacteroidales Strain TBC1, a Novel Isolate from a Methanogenic Wastewater Treatment System.</title>
        <authorList>
            <person name="Tourlousse D.M."/>
            <person name="Matsuura N."/>
            <person name="Sun L."/>
            <person name="Toyonaga M."/>
            <person name="Kuroda K."/>
            <person name="Ohashi A."/>
            <person name="Cruz R."/>
            <person name="Yamaguchi T."/>
            <person name="Sekiguchi Y."/>
        </authorList>
    </citation>
    <scope>NUCLEOTIDE SEQUENCE [LARGE SCALE GENOMIC DNA]</scope>
    <source>
        <strain evidence="9">TBC1</strain>
    </source>
</reference>
<keyword evidence="2 5" id="KW-0472">Membrane</keyword>
<feature type="repeat" description="TPR" evidence="4">
    <location>
        <begin position="89"/>
        <end position="122"/>
    </location>
</feature>
<dbReference type="PROSITE" id="PS50293">
    <property type="entry name" value="TPR_REGION"/>
    <property type="match status" value="1"/>
</dbReference>
<evidence type="ECO:0000313" key="10">
    <source>
        <dbReference type="Proteomes" id="UP000053091"/>
    </source>
</evidence>
<dbReference type="PROSITE" id="PS51123">
    <property type="entry name" value="OMPA_2"/>
    <property type="match status" value="1"/>
</dbReference>
<evidence type="ECO:0000256" key="3">
    <source>
        <dbReference type="ARBA" id="ARBA00023237"/>
    </source>
</evidence>
<dbReference type="InterPro" id="IPR036737">
    <property type="entry name" value="OmpA-like_sf"/>
</dbReference>
<dbReference type="SUPFAM" id="SSF48452">
    <property type="entry name" value="TPR-like"/>
    <property type="match status" value="1"/>
</dbReference>
<dbReference type="PANTHER" id="PTHR30329">
    <property type="entry name" value="STATOR ELEMENT OF FLAGELLAR MOTOR COMPLEX"/>
    <property type="match status" value="1"/>
</dbReference>
<dbReference type="InterPro" id="IPR019734">
    <property type="entry name" value="TPR_rpt"/>
</dbReference>
<evidence type="ECO:0000256" key="6">
    <source>
        <dbReference type="SAM" id="MobiDB-lite"/>
    </source>
</evidence>
<evidence type="ECO:0000256" key="2">
    <source>
        <dbReference type="ARBA" id="ARBA00023136"/>
    </source>
</evidence>
<dbReference type="SUPFAM" id="SSF103088">
    <property type="entry name" value="OmpA-like"/>
    <property type="match status" value="1"/>
</dbReference>
<dbReference type="PANTHER" id="PTHR30329:SF21">
    <property type="entry name" value="LIPOPROTEIN YIAD-RELATED"/>
    <property type="match status" value="1"/>
</dbReference>
<evidence type="ECO:0000259" key="8">
    <source>
        <dbReference type="PROSITE" id="PS51123"/>
    </source>
</evidence>
<dbReference type="PRINTS" id="PR01021">
    <property type="entry name" value="OMPADOMAIN"/>
</dbReference>
<dbReference type="SUPFAM" id="SSF82171">
    <property type="entry name" value="DPP6 N-terminal domain-like"/>
    <property type="match status" value="1"/>
</dbReference>
<dbReference type="Pfam" id="PF13181">
    <property type="entry name" value="TPR_8"/>
    <property type="match status" value="1"/>
</dbReference>
<organism evidence="9">
    <name type="scientific">Lentimicrobium saccharophilum</name>
    <dbReference type="NCBI Taxonomy" id="1678841"/>
    <lineage>
        <taxon>Bacteria</taxon>
        <taxon>Pseudomonadati</taxon>
        <taxon>Bacteroidota</taxon>
        <taxon>Bacteroidia</taxon>
        <taxon>Bacteroidales</taxon>
        <taxon>Lentimicrobiaceae</taxon>
        <taxon>Lentimicrobium</taxon>
    </lineage>
</organism>
<dbReference type="AlphaFoldDB" id="A0A0S7BXU1"/>
<evidence type="ECO:0000256" key="4">
    <source>
        <dbReference type="PROSITE-ProRule" id="PRU00339"/>
    </source>
</evidence>
<dbReference type="Pfam" id="PF00691">
    <property type="entry name" value="OmpA"/>
    <property type="match status" value="1"/>
</dbReference>
<evidence type="ECO:0000256" key="5">
    <source>
        <dbReference type="PROSITE-ProRule" id="PRU00473"/>
    </source>
</evidence>
<protein>
    <submittedName>
        <fullName evidence="9">Outer membrane protein OmpA</fullName>
    </submittedName>
</protein>
<keyword evidence="7" id="KW-0732">Signal</keyword>
<feature type="chain" id="PRO_5006633329" evidence="7">
    <location>
        <begin position="23"/>
        <end position="691"/>
    </location>
</feature>
<feature type="signal peptide" evidence="7">
    <location>
        <begin position="1"/>
        <end position="22"/>
    </location>
</feature>
<dbReference type="Pfam" id="PF13432">
    <property type="entry name" value="TPR_16"/>
    <property type="match status" value="1"/>
</dbReference>
<sequence>MKTKYLVLLISVAVLINPQLFAQKSKADRLFNRFEYAKAIPYYERLAQKQNKHEVYALTRLGDCHRLISNFEAAASYYEKLAVAGVNDASVYFNYGQVLRSMGKYDEAATQFQRYAVMNPEDQRGALFARYSTEVKTWAEPEYLYELFNAGTINSEYADFSPVYMNDGMVFTTDRMAQSGEKRYGWTMAYYLDLFFAQLKADEQSGIMVPGSPSVYSSRINQAYHDGPATFSSDFNTLYFTRVSRKAGELDSTRYYTNRLKLFSSNAEDGKWSDPVPFYLNSDAYSVGHPALSADGQTLYFASDMPGGFGGTDLYRVRRQGDGWGPAENLGATINSFGNEMFPYVYKDSVLYFSSDGHAGLGSLDIFRSETDGESWGKPENMKAPVNSPADDFGIVFHSNGTEGMLSSNRPGGKGQDDIYLFKVSERIPDSVLIAGLVRDKETMEVLRNATVFMLNTMNNEVLVLKTDENGKYTVKIKRGASLLFKGIKGGYYPDCINLELGAESKEAEIENRDLLLAKYKVDQIFVLENIYYDFDKWNIRPDAAVELNKVVTFLTENPDILVELGSHTDARGSFKYNERLSDRRAESAVEYIISRGIAKGRITANGYGEYKLVNKCADGINCSEEEHQQNRRTEIKISGDAATDDAGSQEPLNKYQAGQLLQLKDFDENFFKNCGGTGTGNELPIYTPKE</sequence>
<dbReference type="Gene3D" id="3.30.1330.60">
    <property type="entry name" value="OmpA-like domain"/>
    <property type="match status" value="1"/>
</dbReference>
<evidence type="ECO:0000256" key="7">
    <source>
        <dbReference type="SAM" id="SignalP"/>
    </source>
</evidence>
<dbReference type="GO" id="GO:0009279">
    <property type="term" value="C:cell outer membrane"/>
    <property type="evidence" value="ECO:0007669"/>
    <property type="project" value="UniProtKB-SubCell"/>
</dbReference>
<dbReference type="InterPro" id="IPR011990">
    <property type="entry name" value="TPR-like_helical_dom_sf"/>
</dbReference>
<dbReference type="Proteomes" id="UP000053091">
    <property type="component" value="Unassembled WGS sequence"/>
</dbReference>
<proteinExistence type="predicted"/>
<feature type="region of interest" description="Disordered" evidence="6">
    <location>
        <begin position="628"/>
        <end position="654"/>
    </location>
</feature>
<dbReference type="PROSITE" id="PS50005">
    <property type="entry name" value="TPR"/>
    <property type="match status" value="1"/>
</dbReference>
<dbReference type="PATRIC" id="fig|1678841.3.peg.249"/>
<feature type="compositionally biased region" description="Basic and acidic residues" evidence="6">
    <location>
        <begin position="628"/>
        <end position="638"/>
    </location>
</feature>
<dbReference type="CDD" id="cd07185">
    <property type="entry name" value="OmpA_C-like"/>
    <property type="match status" value="1"/>
</dbReference>
<dbReference type="InterPro" id="IPR006664">
    <property type="entry name" value="OMP_bac"/>
</dbReference>
<dbReference type="EMBL" id="DF968182">
    <property type="protein sequence ID" value="GAP42084.1"/>
    <property type="molecule type" value="Genomic_DNA"/>
</dbReference>
<dbReference type="STRING" id="1678841.TBC1_11212"/>